<organism evidence="2 3">
    <name type="scientific">Prunus dulcis</name>
    <name type="common">Almond</name>
    <name type="synonym">Amygdalus dulcis</name>
    <dbReference type="NCBI Taxonomy" id="3755"/>
    <lineage>
        <taxon>Eukaryota</taxon>
        <taxon>Viridiplantae</taxon>
        <taxon>Streptophyta</taxon>
        <taxon>Embryophyta</taxon>
        <taxon>Tracheophyta</taxon>
        <taxon>Spermatophyta</taxon>
        <taxon>Magnoliopsida</taxon>
        <taxon>eudicotyledons</taxon>
        <taxon>Gunneridae</taxon>
        <taxon>Pentapetalae</taxon>
        <taxon>rosids</taxon>
        <taxon>fabids</taxon>
        <taxon>Rosales</taxon>
        <taxon>Rosaceae</taxon>
        <taxon>Amygdaloideae</taxon>
        <taxon>Amygdaleae</taxon>
        <taxon>Prunus</taxon>
    </lineage>
</organism>
<proteinExistence type="predicted"/>
<gene>
    <name evidence="2" type="ORF">ALMOND_2B030602</name>
</gene>
<evidence type="ECO:0000256" key="1">
    <source>
        <dbReference type="SAM" id="MobiDB-lite"/>
    </source>
</evidence>
<feature type="region of interest" description="Disordered" evidence="1">
    <location>
        <begin position="83"/>
        <end position="128"/>
    </location>
</feature>
<evidence type="ECO:0000313" key="3">
    <source>
        <dbReference type="Proteomes" id="UP000327085"/>
    </source>
</evidence>
<dbReference type="AlphaFoldDB" id="A0A5E4GHK7"/>
<evidence type="ECO:0000313" key="2">
    <source>
        <dbReference type="EMBL" id="VVA39180.1"/>
    </source>
</evidence>
<reference evidence="3" key="1">
    <citation type="journal article" date="2020" name="Plant J.">
        <title>Transposons played a major role in the diversification between the closely related almond and peach genomes: results from the almond genome sequence.</title>
        <authorList>
            <person name="Alioto T."/>
            <person name="Alexiou K.G."/>
            <person name="Bardil A."/>
            <person name="Barteri F."/>
            <person name="Castanera R."/>
            <person name="Cruz F."/>
            <person name="Dhingra A."/>
            <person name="Duval H."/>
            <person name="Fernandez I Marti A."/>
            <person name="Frias L."/>
            <person name="Galan B."/>
            <person name="Garcia J.L."/>
            <person name="Howad W."/>
            <person name="Gomez-Garrido J."/>
            <person name="Gut M."/>
            <person name="Julca I."/>
            <person name="Morata J."/>
            <person name="Puigdomenech P."/>
            <person name="Ribeca P."/>
            <person name="Rubio Cabetas M.J."/>
            <person name="Vlasova A."/>
            <person name="Wirthensohn M."/>
            <person name="Garcia-Mas J."/>
            <person name="Gabaldon T."/>
            <person name="Casacuberta J.M."/>
            <person name="Arus P."/>
        </authorList>
    </citation>
    <scope>NUCLEOTIDE SEQUENCE [LARGE SCALE GENOMIC DNA]</scope>
    <source>
        <strain evidence="3">cv. Texas</strain>
    </source>
</reference>
<dbReference type="Gramene" id="VVA39180">
    <property type="protein sequence ID" value="VVA39180"/>
    <property type="gene ID" value="Prudul26B030602"/>
</dbReference>
<dbReference type="InParanoid" id="A0A5E4GHK7"/>
<feature type="compositionally biased region" description="Low complexity" evidence="1">
    <location>
        <begin position="85"/>
        <end position="102"/>
    </location>
</feature>
<sequence>MWPYREGRADLLEVVEESASAFGWRLGVAFGQACSVPYPYYLPNSRLFGIVVLLTEPFCRAVTNARKMSETLKMCLLMGAKAKKQQQQQASPSGSSRGRSARGAGGEGGEGGRAGSPPPLPEVIAEEMIEDYEGEDAHVAAEGVGRAAVVNASVGSRGADEAAA</sequence>
<name>A0A5E4GHK7_PRUDU</name>
<dbReference type="EMBL" id="CABIKO010000750">
    <property type="protein sequence ID" value="VVA39180.1"/>
    <property type="molecule type" value="Genomic_DNA"/>
</dbReference>
<protein>
    <submittedName>
        <fullName evidence="2">Uncharacterized protein</fullName>
    </submittedName>
</protein>
<accession>A0A5E4GHK7</accession>
<dbReference type="Proteomes" id="UP000327085">
    <property type="component" value="Chromosome 1"/>
</dbReference>
<feature type="compositionally biased region" description="Gly residues" evidence="1">
    <location>
        <begin position="103"/>
        <end position="114"/>
    </location>
</feature>